<reference evidence="4" key="3">
    <citation type="submission" date="2016-02" db="EMBL/GenBank/DDBJ databases">
        <title>Draft genome of pathogenic Streptomyces sp. in Japan.</title>
        <authorList>
            <person name="Tomihama T."/>
            <person name="Ikenaga M."/>
            <person name="Sakai M."/>
            <person name="Okubo T."/>
            <person name="Ikeda S."/>
        </authorList>
    </citation>
    <scope>NUCLEOTIDE SEQUENCE [LARGE SCALE GENOMIC DNA]</scope>
    <source>
        <strain evidence="4">S58</strain>
    </source>
</reference>
<feature type="compositionally biased region" description="Basic and acidic residues" evidence="1">
    <location>
        <begin position="45"/>
        <end position="75"/>
    </location>
</feature>
<reference evidence="3 4" key="2">
    <citation type="journal article" date="2016" name="Genome Announc.">
        <title>Draft Genome Sequences of Streptomyces scabiei S58, Streptomyces turgidiscabies T45, and Streptomyces acidiscabies a10, the Pathogens of Potato Common Scab, Isolated in Japan.</title>
        <authorList>
            <person name="Tomihama T."/>
            <person name="Nishi Y."/>
            <person name="Sakai M."/>
            <person name="Ikenaga M."/>
            <person name="Okubo T."/>
            <person name="Ikeda S."/>
        </authorList>
    </citation>
    <scope>NUCLEOTIDE SEQUENCE [LARGE SCALE GENOMIC DNA]</scope>
    <source>
        <strain evidence="3 4">S58</strain>
    </source>
</reference>
<feature type="signal peptide" evidence="2">
    <location>
        <begin position="1"/>
        <end position="23"/>
    </location>
</feature>
<reference evidence="4" key="1">
    <citation type="submission" date="2015-11" db="EMBL/GenBank/DDBJ databases">
        <authorList>
            <consortium name="Cross-ministerial Strategic Innovation Promotion Program (SIP) consortium"/>
            <person name="Tomihama T."/>
            <person name="Ikenaga M."/>
            <person name="Sakai M."/>
            <person name="Okubo T."/>
            <person name="Ikeda S."/>
        </authorList>
    </citation>
    <scope>NUCLEOTIDE SEQUENCE [LARGE SCALE GENOMIC DNA]</scope>
    <source>
        <strain evidence="4">S58</strain>
    </source>
</reference>
<evidence type="ECO:0000256" key="2">
    <source>
        <dbReference type="SAM" id="SignalP"/>
    </source>
</evidence>
<gene>
    <name evidence="3" type="ORF">SsS58_00986</name>
</gene>
<evidence type="ECO:0000313" key="4">
    <source>
        <dbReference type="Proteomes" id="UP000067448"/>
    </source>
</evidence>
<feature type="region of interest" description="Disordered" evidence="1">
    <location>
        <begin position="28"/>
        <end position="75"/>
    </location>
</feature>
<name>A0A100JJE0_STRSC</name>
<evidence type="ECO:0008006" key="5">
    <source>
        <dbReference type="Google" id="ProtNLM"/>
    </source>
</evidence>
<dbReference type="RefSeq" id="WP_059078766.1">
    <property type="nucleotide sequence ID" value="NZ_BCMM01000003.1"/>
</dbReference>
<dbReference type="AlphaFoldDB" id="A0A100JJE0"/>
<dbReference type="EMBL" id="BCMM01000003">
    <property type="protein sequence ID" value="GAQ60644.1"/>
    <property type="molecule type" value="Genomic_DNA"/>
</dbReference>
<dbReference type="OrthoDB" id="4334474at2"/>
<keyword evidence="2" id="KW-0732">Signal</keyword>
<dbReference type="Proteomes" id="UP000067448">
    <property type="component" value="Unassembled WGS sequence"/>
</dbReference>
<evidence type="ECO:0000256" key="1">
    <source>
        <dbReference type="SAM" id="MobiDB-lite"/>
    </source>
</evidence>
<proteinExistence type="predicted"/>
<comment type="caution">
    <text evidence="3">The sequence shown here is derived from an EMBL/GenBank/DDBJ whole genome shotgun (WGS) entry which is preliminary data.</text>
</comment>
<evidence type="ECO:0000313" key="3">
    <source>
        <dbReference type="EMBL" id="GAQ60644.1"/>
    </source>
</evidence>
<feature type="chain" id="PRO_5039560308" description="Secreted protein" evidence="2">
    <location>
        <begin position="24"/>
        <end position="75"/>
    </location>
</feature>
<organism evidence="3 4">
    <name type="scientific">Streptomyces scabiei</name>
    <dbReference type="NCBI Taxonomy" id="1930"/>
    <lineage>
        <taxon>Bacteria</taxon>
        <taxon>Bacillati</taxon>
        <taxon>Actinomycetota</taxon>
        <taxon>Actinomycetes</taxon>
        <taxon>Kitasatosporales</taxon>
        <taxon>Streptomycetaceae</taxon>
        <taxon>Streptomyces</taxon>
    </lineage>
</organism>
<protein>
    <recommendedName>
        <fullName evidence="5">Secreted protein</fullName>
    </recommendedName>
</protein>
<sequence length="75" mass="8433">MRRSNLSRWAVAAALVAAVVAVAAWRTAAAATESEPQPEPGSTVHDVRQDPERFRDYWTPERMREAEDAPMPKRD</sequence>
<accession>A0A100JJE0</accession>